<name>A0ABZ2BR47_9RHOB</name>
<dbReference type="RefSeq" id="WP_187429831.1">
    <property type="nucleotide sequence ID" value="NZ_CP143423.1"/>
</dbReference>
<dbReference type="SUPFAM" id="SSF47384">
    <property type="entry name" value="Homodimeric domain of signal transducing histidine kinase"/>
    <property type="match status" value="1"/>
</dbReference>
<dbReference type="CDD" id="cd00130">
    <property type="entry name" value="PAS"/>
    <property type="match status" value="1"/>
</dbReference>
<dbReference type="Gene3D" id="1.10.287.130">
    <property type="match status" value="1"/>
</dbReference>
<evidence type="ECO:0000256" key="12">
    <source>
        <dbReference type="ARBA" id="ARBA00023012"/>
    </source>
</evidence>
<keyword evidence="12" id="KW-0902">Two-component regulatory system</keyword>
<evidence type="ECO:0000256" key="6">
    <source>
        <dbReference type="ARBA" id="ARBA00022679"/>
    </source>
</evidence>
<evidence type="ECO:0000256" key="7">
    <source>
        <dbReference type="ARBA" id="ARBA00022692"/>
    </source>
</evidence>
<dbReference type="SMART" id="SM00091">
    <property type="entry name" value="PAS"/>
    <property type="match status" value="1"/>
</dbReference>
<dbReference type="InterPro" id="IPR000700">
    <property type="entry name" value="PAS-assoc_C"/>
</dbReference>
<sequence length="781" mass="86632">MKFSLGMILALCLAGLQFVAVTIVVFSSFLTSERVLLDHARDLLSDVGNNTIAHSIGFLKPAKGAAELATRLAENRVISSDDRMQLEKLLFQQLQISPQFSGLFYGDEQGDFVYVMRSSGPGPFRTKVISHIDGLRTVDLIWRGDDHEVIETRVDPTDLYDPRNRLWYIDARAKKQSIWTDPYIFFTSQQPGITAASPVFNASGDIRGIVGVDIGIHAISEFLSRLQIGESGKALILNQNGDVIAHPDKTLIRKENPDGTFRFVNIGEIEDPVARAAFGHLGAREQVSVEEEVSSRFNYEGATYVSMVMPIISQELPWTIAVYAPESDFTGEIKNNRTQNVWIAAFIALMTGVFGLVLANYIHKPVRAFAVRASLVSQGEVSASDPLPKTYRELERANETLVEAIAERKISEAEFGRTFDLASRGMAQIQAGTGKFIRVNSKFAAMLGYSETEILQLSAHDISHPDDPVSAFFFEEGEHEKSGYLHEKRLLCKDGDIIWVSENVIVIRDDGGKSLHAVVTVDDITERKAAEREIQQLHWDLSHSARVNVMGQMATSLAHELNQPLLAITQNMDAALYALENKAVKPEDLRAVLRETDRHAHRAGDIIKALRGFVKKDGVEKADFDFEELLEQTLHLMRSEARDKGIKISIQAHGLDPVYGSRVQIAQVLMNLLRNAIEAVAESQALKREVVLKAENTETGVQISVTDTGPGFDEGANLFEQFETTKDDGMGLGLSICRTIVEAHGGKLWYEPDAQGMARFLFSLPALAPKPNTMRREDVRA</sequence>
<dbReference type="InterPro" id="IPR004358">
    <property type="entry name" value="Sig_transdc_His_kin-like_C"/>
</dbReference>
<evidence type="ECO:0000259" key="15">
    <source>
        <dbReference type="PROSITE" id="PS50109"/>
    </source>
</evidence>
<dbReference type="InterPro" id="IPR036890">
    <property type="entry name" value="HATPase_C_sf"/>
</dbReference>
<evidence type="ECO:0000256" key="11">
    <source>
        <dbReference type="ARBA" id="ARBA00022989"/>
    </source>
</evidence>
<keyword evidence="13 14" id="KW-0472">Membrane</keyword>
<evidence type="ECO:0000256" key="3">
    <source>
        <dbReference type="ARBA" id="ARBA00012438"/>
    </source>
</evidence>
<organism evidence="18 19">
    <name type="scientific">Roseobacter fucihabitans</name>
    <dbReference type="NCBI Taxonomy" id="1537242"/>
    <lineage>
        <taxon>Bacteria</taxon>
        <taxon>Pseudomonadati</taxon>
        <taxon>Pseudomonadota</taxon>
        <taxon>Alphaproteobacteria</taxon>
        <taxon>Rhodobacterales</taxon>
        <taxon>Roseobacteraceae</taxon>
        <taxon>Roseobacter</taxon>
    </lineage>
</organism>
<evidence type="ECO:0000259" key="17">
    <source>
        <dbReference type="PROSITE" id="PS50113"/>
    </source>
</evidence>
<dbReference type="InterPro" id="IPR033479">
    <property type="entry name" value="dCache_1"/>
</dbReference>
<dbReference type="Proteomes" id="UP001318682">
    <property type="component" value="Chromosome"/>
</dbReference>
<dbReference type="CDD" id="cd12912">
    <property type="entry name" value="PDC2_MCP_like"/>
    <property type="match status" value="1"/>
</dbReference>
<evidence type="ECO:0000256" key="2">
    <source>
        <dbReference type="ARBA" id="ARBA00004651"/>
    </source>
</evidence>
<evidence type="ECO:0000256" key="4">
    <source>
        <dbReference type="ARBA" id="ARBA00022475"/>
    </source>
</evidence>
<evidence type="ECO:0000256" key="14">
    <source>
        <dbReference type="SAM" id="Phobius"/>
    </source>
</evidence>
<evidence type="ECO:0000256" key="1">
    <source>
        <dbReference type="ARBA" id="ARBA00000085"/>
    </source>
</evidence>
<dbReference type="NCBIfam" id="TIGR00229">
    <property type="entry name" value="sensory_box"/>
    <property type="match status" value="1"/>
</dbReference>
<protein>
    <recommendedName>
        <fullName evidence="3">histidine kinase</fullName>
        <ecNumber evidence="3">2.7.13.3</ecNumber>
    </recommendedName>
</protein>
<keyword evidence="11 14" id="KW-1133">Transmembrane helix</keyword>
<dbReference type="GO" id="GO:0016740">
    <property type="term" value="F:transferase activity"/>
    <property type="evidence" value="ECO:0007669"/>
    <property type="project" value="UniProtKB-KW"/>
</dbReference>
<dbReference type="InterPro" id="IPR005467">
    <property type="entry name" value="His_kinase_dom"/>
</dbReference>
<keyword evidence="7 14" id="KW-0812">Transmembrane</keyword>
<dbReference type="SMART" id="SM00086">
    <property type="entry name" value="PAC"/>
    <property type="match status" value="1"/>
</dbReference>
<dbReference type="PANTHER" id="PTHR43065">
    <property type="entry name" value="SENSOR HISTIDINE KINASE"/>
    <property type="match status" value="1"/>
</dbReference>
<dbReference type="Pfam" id="PF13426">
    <property type="entry name" value="PAS_9"/>
    <property type="match status" value="1"/>
</dbReference>
<proteinExistence type="predicted"/>
<dbReference type="InterPro" id="IPR029151">
    <property type="entry name" value="Sensor-like_sf"/>
</dbReference>
<evidence type="ECO:0000256" key="8">
    <source>
        <dbReference type="ARBA" id="ARBA00022741"/>
    </source>
</evidence>
<accession>A0ABZ2BR47</accession>
<dbReference type="CDD" id="cd00082">
    <property type="entry name" value="HisKA"/>
    <property type="match status" value="1"/>
</dbReference>
<feature type="transmembrane region" description="Helical" evidence="14">
    <location>
        <begin position="341"/>
        <end position="362"/>
    </location>
</feature>
<keyword evidence="4" id="KW-1003">Cell membrane</keyword>
<evidence type="ECO:0000313" key="18">
    <source>
        <dbReference type="EMBL" id="WVX48422.1"/>
    </source>
</evidence>
<dbReference type="Gene3D" id="3.30.450.20">
    <property type="entry name" value="PAS domain"/>
    <property type="match status" value="2"/>
</dbReference>
<evidence type="ECO:0000256" key="10">
    <source>
        <dbReference type="ARBA" id="ARBA00022840"/>
    </source>
</evidence>
<dbReference type="SUPFAM" id="SSF55874">
    <property type="entry name" value="ATPase domain of HSP90 chaperone/DNA topoisomerase II/histidine kinase"/>
    <property type="match status" value="1"/>
</dbReference>
<keyword evidence="5" id="KW-0597">Phosphoprotein</keyword>
<dbReference type="InterPro" id="IPR001610">
    <property type="entry name" value="PAC"/>
</dbReference>
<feature type="domain" description="PAS" evidence="16">
    <location>
        <begin position="434"/>
        <end position="467"/>
    </location>
</feature>
<dbReference type="Pfam" id="PF02743">
    <property type="entry name" value="dCache_1"/>
    <property type="match status" value="1"/>
</dbReference>
<comment type="subcellular location">
    <subcellularLocation>
        <location evidence="2">Cell membrane</location>
        <topology evidence="2">Multi-pass membrane protein</topology>
    </subcellularLocation>
</comment>
<evidence type="ECO:0000313" key="19">
    <source>
        <dbReference type="Proteomes" id="UP001318682"/>
    </source>
</evidence>
<dbReference type="PANTHER" id="PTHR43065:SF10">
    <property type="entry name" value="PEROXIDE STRESS-ACTIVATED HISTIDINE KINASE MAK3"/>
    <property type="match status" value="1"/>
</dbReference>
<dbReference type="Gene3D" id="3.30.565.10">
    <property type="entry name" value="Histidine kinase-like ATPase, C-terminal domain"/>
    <property type="match status" value="1"/>
</dbReference>
<dbReference type="SUPFAM" id="SSF103190">
    <property type="entry name" value="Sensory domain-like"/>
    <property type="match status" value="1"/>
</dbReference>
<evidence type="ECO:0000259" key="16">
    <source>
        <dbReference type="PROSITE" id="PS50112"/>
    </source>
</evidence>
<dbReference type="PROSITE" id="PS50113">
    <property type="entry name" value="PAC"/>
    <property type="match status" value="1"/>
</dbReference>
<dbReference type="CDD" id="cd12913">
    <property type="entry name" value="PDC1_MCP_like"/>
    <property type="match status" value="1"/>
</dbReference>
<feature type="domain" description="PAC" evidence="17">
    <location>
        <begin position="484"/>
        <end position="536"/>
    </location>
</feature>
<dbReference type="Pfam" id="PF02518">
    <property type="entry name" value="HATPase_c"/>
    <property type="match status" value="1"/>
</dbReference>
<evidence type="ECO:0000256" key="13">
    <source>
        <dbReference type="ARBA" id="ARBA00023136"/>
    </source>
</evidence>
<keyword evidence="6 18" id="KW-0808">Transferase</keyword>
<evidence type="ECO:0000256" key="9">
    <source>
        <dbReference type="ARBA" id="ARBA00022777"/>
    </source>
</evidence>
<keyword evidence="8" id="KW-0547">Nucleotide-binding</keyword>
<dbReference type="InterPro" id="IPR000014">
    <property type="entry name" value="PAS"/>
</dbReference>
<dbReference type="SUPFAM" id="SSF55785">
    <property type="entry name" value="PYP-like sensor domain (PAS domain)"/>
    <property type="match status" value="1"/>
</dbReference>
<dbReference type="InterPro" id="IPR036097">
    <property type="entry name" value="HisK_dim/P_sf"/>
</dbReference>
<dbReference type="PROSITE" id="PS50109">
    <property type="entry name" value="HIS_KIN"/>
    <property type="match status" value="1"/>
</dbReference>
<dbReference type="EC" id="2.7.13.3" evidence="3"/>
<dbReference type="InterPro" id="IPR003661">
    <property type="entry name" value="HisK_dim/P_dom"/>
</dbReference>
<evidence type="ECO:0000256" key="5">
    <source>
        <dbReference type="ARBA" id="ARBA00022553"/>
    </source>
</evidence>
<dbReference type="SMART" id="SM00387">
    <property type="entry name" value="HATPase_c"/>
    <property type="match status" value="1"/>
</dbReference>
<dbReference type="EMBL" id="CP143423">
    <property type="protein sequence ID" value="WVX48422.1"/>
    <property type="molecule type" value="Genomic_DNA"/>
</dbReference>
<dbReference type="InterPro" id="IPR035965">
    <property type="entry name" value="PAS-like_dom_sf"/>
</dbReference>
<gene>
    <name evidence="18" type="primary">sasA_5</name>
    <name evidence="18" type="ORF">ROLI_015020</name>
</gene>
<dbReference type="PRINTS" id="PR00344">
    <property type="entry name" value="BCTRLSENSOR"/>
</dbReference>
<feature type="domain" description="Histidine kinase" evidence="15">
    <location>
        <begin position="556"/>
        <end position="768"/>
    </location>
</feature>
<keyword evidence="10" id="KW-0067">ATP-binding</keyword>
<dbReference type="PROSITE" id="PS50112">
    <property type="entry name" value="PAS"/>
    <property type="match status" value="1"/>
</dbReference>
<keyword evidence="19" id="KW-1185">Reference proteome</keyword>
<reference evidence="19" key="1">
    <citation type="submission" date="2024-01" db="EMBL/GenBank/DDBJ databases">
        <title>Roseobacter fucihabitans sp. nov., isolated from the brown alga Fucus spiralis.</title>
        <authorList>
            <person name="Hahnke S."/>
            <person name="Berger M."/>
            <person name="Schlingloff A."/>
            <person name="Athale I."/>
            <person name="Neumann-Schaal M."/>
            <person name="Adenaya A."/>
            <person name="Poehlein A."/>
            <person name="Daniel R."/>
            <person name="Pertersen J."/>
            <person name="Brinkhoff T."/>
        </authorList>
    </citation>
    <scope>NUCLEOTIDE SEQUENCE [LARGE SCALE GENOMIC DNA]</scope>
    <source>
        <strain evidence="19">B14</strain>
    </source>
</reference>
<dbReference type="InterPro" id="IPR003594">
    <property type="entry name" value="HATPase_dom"/>
</dbReference>
<keyword evidence="9" id="KW-0418">Kinase</keyword>
<comment type="catalytic activity">
    <reaction evidence="1">
        <text>ATP + protein L-histidine = ADP + protein N-phospho-L-histidine.</text>
        <dbReference type="EC" id="2.7.13.3"/>
    </reaction>
</comment>